<dbReference type="EMBL" id="LSNG01000033">
    <property type="protein sequence ID" value="KXN75818.1"/>
    <property type="molecule type" value="Genomic_DNA"/>
</dbReference>
<name>A0A9X0J6H9_LACJH</name>
<dbReference type="GO" id="GO:0006304">
    <property type="term" value="P:DNA modification"/>
    <property type="evidence" value="ECO:0007669"/>
    <property type="project" value="InterPro"/>
</dbReference>
<dbReference type="RefSeq" id="WP_061400585.1">
    <property type="nucleotide sequence ID" value="NZ_JAVLUV010000001.1"/>
</dbReference>
<evidence type="ECO:0000256" key="3">
    <source>
        <dbReference type="ARBA" id="ARBA00022679"/>
    </source>
</evidence>
<dbReference type="InterPro" id="IPR050953">
    <property type="entry name" value="N4_N6_ade-DNA_methylase"/>
</dbReference>
<proteinExistence type="predicted"/>
<protein>
    <recommendedName>
        <fullName evidence="1">site-specific DNA-methyltransferase (adenine-specific)</fullName>
        <ecNumber evidence="1">2.1.1.72</ecNumber>
    </recommendedName>
</protein>
<dbReference type="InterPro" id="IPR047939">
    <property type="entry name" value="BREX_1_PglX"/>
</dbReference>
<dbReference type="SUPFAM" id="SSF53335">
    <property type="entry name" value="S-adenosyl-L-methionine-dependent methyltransferases"/>
    <property type="match status" value="1"/>
</dbReference>
<evidence type="ECO:0000313" key="7">
    <source>
        <dbReference type="EMBL" id="KXN75818.1"/>
    </source>
</evidence>
<dbReference type="GO" id="GO:0032259">
    <property type="term" value="P:methylation"/>
    <property type="evidence" value="ECO:0007669"/>
    <property type="project" value="UniProtKB-KW"/>
</dbReference>
<dbReference type="OrthoDB" id="32195at2"/>
<keyword evidence="3" id="KW-0808">Transferase</keyword>
<keyword evidence="4" id="KW-0949">S-adenosyl-L-methionine</keyword>
<comment type="caution">
    <text evidence="7">The sequence shown here is derived from an EMBL/GenBank/DDBJ whole genome shotgun (WGS) entry which is preliminary data.</text>
</comment>
<gene>
    <name evidence="7" type="ORF">AYJ53_03510</name>
</gene>
<dbReference type="GO" id="GO:0009007">
    <property type="term" value="F:site-specific DNA-methyltransferase (adenine-specific) activity"/>
    <property type="evidence" value="ECO:0007669"/>
    <property type="project" value="UniProtKB-EC"/>
</dbReference>
<evidence type="ECO:0000256" key="2">
    <source>
        <dbReference type="ARBA" id="ARBA00022603"/>
    </source>
</evidence>
<dbReference type="InterPro" id="IPR011639">
    <property type="entry name" value="MethylTrfase_TaqI-like_dom"/>
</dbReference>
<organism evidence="7 8">
    <name type="scientific">Lactobacillus johnsonii</name>
    <dbReference type="NCBI Taxonomy" id="33959"/>
    <lineage>
        <taxon>Bacteria</taxon>
        <taxon>Bacillati</taxon>
        <taxon>Bacillota</taxon>
        <taxon>Bacilli</taxon>
        <taxon>Lactobacillales</taxon>
        <taxon>Lactobacillaceae</taxon>
        <taxon>Lactobacillus</taxon>
    </lineage>
</organism>
<accession>A0A9X0J6H9</accession>
<evidence type="ECO:0000256" key="5">
    <source>
        <dbReference type="ARBA" id="ARBA00047942"/>
    </source>
</evidence>
<reference evidence="7 8" key="1">
    <citation type="submission" date="2016-02" db="EMBL/GenBank/DDBJ databases">
        <title>Complete Genome Sequences of Lactobacillus johnsonii Strain W1.</title>
        <authorList>
            <person name="Sun Y."/>
            <person name="Wu X."/>
        </authorList>
    </citation>
    <scope>NUCLEOTIDE SEQUENCE [LARGE SCALE GENOMIC DNA]</scope>
    <source>
        <strain evidence="7 8">W1</strain>
    </source>
</reference>
<dbReference type="REBASE" id="158894">
    <property type="entry name" value="LjoW1ORF3510P"/>
</dbReference>
<keyword evidence="7" id="KW-0378">Hydrolase</keyword>
<feature type="domain" description="Type II methyltransferase M.TaqI-like" evidence="6">
    <location>
        <begin position="371"/>
        <end position="592"/>
    </location>
</feature>
<evidence type="ECO:0000313" key="8">
    <source>
        <dbReference type="Proteomes" id="UP000070346"/>
    </source>
</evidence>
<dbReference type="Pfam" id="PF07669">
    <property type="entry name" value="Eco57I"/>
    <property type="match status" value="1"/>
</dbReference>
<keyword evidence="7" id="KW-0540">Nuclease</keyword>
<dbReference type="AlphaFoldDB" id="A0A9X0J6H9"/>
<evidence type="ECO:0000256" key="4">
    <source>
        <dbReference type="ARBA" id="ARBA00022691"/>
    </source>
</evidence>
<dbReference type="PANTHER" id="PTHR33841">
    <property type="entry name" value="DNA METHYLTRANSFERASE YEEA-RELATED"/>
    <property type="match status" value="1"/>
</dbReference>
<keyword evidence="2" id="KW-0489">Methyltransferase</keyword>
<evidence type="ECO:0000256" key="1">
    <source>
        <dbReference type="ARBA" id="ARBA00011900"/>
    </source>
</evidence>
<keyword evidence="7" id="KW-0255">Endonuclease</keyword>
<comment type="catalytic activity">
    <reaction evidence="5">
        <text>a 2'-deoxyadenosine in DNA + S-adenosyl-L-methionine = an N(6)-methyl-2'-deoxyadenosine in DNA + S-adenosyl-L-homocysteine + H(+)</text>
        <dbReference type="Rhea" id="RHEA:15197"/>
        <dbReference type="Rhea" id="RHEA-COMP:12418"/>
        <dbReference type="Rhea" id="RHEA-COMP:12419"/>
        <dbReference type="ChEBI" id="CHEBI:15378"/>
        <dbReference type="ChEBI" id="CHEBI:57856"/>
        <dbReference type="ChEBI" id="CHEBI:59789"/>
        <dbReference type="ChEBI" id="CHEBI:90615"/>
        <dbReference type="ChEBI" id="CHEBI:90616"/>
        <dbReference type="EC" id="2.1.1.72"/>
    </reaction>
</comment>
<dbReference type="Gene3D" id="3.40.50.150">
    <property type="entry name" value="Vaccinia Virus protein VP39"/>
    <property type="match status" value="1"/>
</dbReference>
<dbReference type="GO" id="GO:0004519">
    <property type="term" value="F:endonuclease activity"/>
    <property type="evidence" value="ECO:0007669"/>
    <property type="project" value="UniProtKB-KW"/>
</dbReference>
<dbReference type="PANTHER" id="PTHR33841:SF1">
    <property type="entry name" value="DNA METHYLTRANSFERASE A"/>
    <property type="match status" value="1"/>
</dbReference>
<sequence length="1203" mass="139448">MDKNKIKKFAINARKSLRDTTEVQLANLGITDEKINDELSISTKDKKYYVDDNENNALTGKQIGWRKDVVNELKNRGYDDDPKTVFDDFIEEVAYTWFNRIIAIRFMEVNNYLPSRVSVLTSEEGKAEPDIINEAMEIEDDLGGYSDSEKELISTALTERTPELMDKLYAMLFIKQCDALSDILPGLFEKTNDYLKLLFTPNYNRGVIQDLINEIPASYFDVNEEGQVQIIGWLYQYYNSELKDTAFKKKKYQTDDIAPVTQLFTPDWIVRYMVENSLGRYWVDILHSRGDERSEKEIANEFGWKYYMPASDQNNIGLDKELANKDVKDIKFIDPAMGSGHILVYAFDVFMQIYESEGYSKRDAAVSILKNNLYGLDIDKRAYQLSSFALLMKAREKDRRLFRRDYNINLFDVPRSRYDIENYQNIIDSSSNIDKDKTRSDLKNILDVFKYGDDLGSIINISKDVDISDLKELISSDNDEGQIDLLSDSVKEELEIILNVVEVLNNKYDVSVTNPPYMGGGKMDAPLKKYVQKNYPDSKADLFSVFMEKLMSMTKDDGYIGMVTMHSWMFLSNFEKLRKKLQKHTIINMAHLGTRAFEEIGGEVVQTTTFILQGRKNNGYVGNYERLVDYGSQDGKEEKYLEIVDGKENADLYQVNQDNFHKISGSPIAYWASENLIEDFEKGIPLGKLVDAKEGMGTSDNKKFLREWFEVKLKDICFNASNIECSIQSKRKWFPYNKGGSFRKWYGNYDFVVNWEQNGKEIRNFKWPNGKIRSNIRNEEYYFKNAITWPLITSGTLSMRYRVAGSIHDVSGKSAFSDNVDLLKSILGFGNSKVMGITVKILNPTINFQNGDVVRVPILKIKDKKTVLNLVDDSISLSKSDWDAFETSWDFKRSPLLVNRAVTLEQAYNNWSQEALNRFNQLKDNEEELNRIFIDLYGLQDELTPEEDDMEVSVRKADQVRDIKAFLSYFIGCVFGRYSLDQDGLAYAGGDWNASLYSTFKPNKENIILLTDRQYFDDERDIIVRLREFLSKTFDPEHLTDNMNFIAQTLDPKKFERGVSAEQIIRDYFVNDFYKDHAKIYQKRPIYWEFNSGRNKGFKALMYLHRYTPEQLAMVRQYLHDLQPAMNDLIEIDNDLLDQETTASAKSKYRKIISTLNKQMNELVKYDQVLDHLSQSPVDLDLDDGVLANHDKLQQGEKLLTKL</sequence>
<dbReference type="EC" id="2.1.1.72" evidence="1"/>
<dbReference type="InterPro" id="IPR029063">
    <property type="entry name" value="SAM-dependent_MTases_sf"/>
</dbReference>
<dbReference type="NCBIfam" id="NF033452">
    <property type="entry name" value="BREX_1_MTaseX"/>
    <property type="match status" value="1"/>
</dbReference>
<evidence type="ECO:0000259" key="6">
    <source>
        <dbReference type="Pfam" id="PF07669"/>
    </source>
</evidence>
<dbReference type="Proteomes" id="UP000070346">
    <property type="component" value="Unassembled WGS sequence"/>
</dbReference>
<dbReference type="PRINTS" id="PR00507">
    <property type="entry name" value="N12N6MTFRASE"/>
</dbReference>